<dbReference type="SUPFAM" id="SSF55961">
    <property type="entry name" value="Bet v1-like"/>
    <property type="match status" value="1"/>
</dbReference>
<dbReference type="Proteomes" id="UP000220340">
    <property type="component" value="Unassembled WGS sequence"/>
</dbReference>
<proteinExistence type="predicted"/>
<reference evidence="2 4" key="2">
    <citation type="submission" date="2017-10" db="EMBL/GenBank/DDBJ databases">
        <title>The new phylogeny of genus Mycobacterium.</title>
        <authorList>
            <person name="Tortoli E."/>
            <person name="Trovato A."/>
            <person name="Cirillo D.M."/>
        </authorList>
    </citation>
    <scope>NUCLEOTIDE SEQUENCE [LARGE SCALE GENOMIC DNA]</scope>
    <source>
        <strain evidence="2 4">IP141170001</strain>
    </source>
</reference>
<dbReference type="EMBL" id="PDCR01000042">
    <property type="protein sequence ID" value="PEG51805.1"/>
    <property type="molecule type" value="Genomic_DNA"/>
</dbReference>
<dbReference type="EMBL" id="MIJD01000242">
    <property type="protein sequence ID" value="OPE50942.1"/>
    <property type="molecule type" value="Genomic_DNA"/>
</dbReference>
<organism evidence="1 3">
    <name type="scientific">Mycolicibacterium diernhoferi</name>
    <dbReference type="NCBI Taxonomy" id="1801"/>
    <lineage>
        <taxon>Bacteria</taxon>
        <taxon>Bacillati</taxon>
        <taxon>Actinomycetota</taxon>
        <taxon>Actinomycetes</taxon>
        <taxon>Mycobacteriales</taxon>
        <taxon>Mycobacteriaceae</taxon>
        <taxon>Mycolicibacterium</taxon>
    </lineage>
</organism>
<sequence length="208" mass="22572">MSEHAPVCDHPLFNYQPAWASSRAAAVGHVTRHANLALAPAALWSVLADPRTWSDWLTVHRRWAVEPRAQFVPGARMTAETVMLGVTNTVEWTVEAAIGPGTLVLIGAGESGMRTRLTFWIGPAEQGSRLTVTCEVAGDRLNDVIIGAIEQDGAEQLDRSIALLEELAARAPEESARPALRLVHSAPATPERTPRWSGDAHAHLKMVR</sequence>
<dbReference type="InterPro" id="IPR023393">
    <property type="entry name" value="START-like_dom_sf"/>
</dbReference>
<gene>
    <name evidence="1" type="ORF">BV510_20235</name>
    <name evidence="2" type="ORF">CRI78_24595</name>
</gene>
<evidence type="ECO:0000313" key="1">
    <source>
        <dbReference type="EMBL" id="OPE50942.1"/>
    </source>
</evidence>
<dbReference type="Pfam" id="PF10604">
    <property type="entry name" value="Polyketide_cyc2"/>
    <property type="match status" value="1"/>
</dbReference>
<comment type="caution">
    <text evidence="1">The sequence shown here is derived from an EMBL/GenBank/DDBJ whole genome shotgun (WGS) entry which is preliminary data.</text>
</comment>
<name>A0A1Q4HAK3_9MYCO</name>
<dbReference type="RefSeq" id="WP_073857401.1">
    <property type="nucleotide sequence ID" value="NZ_BAAATC010000019.1"/>
</dbReference>
<dbReference type="CDD" id="cd07812">
    <property type="entry name" value="SRPBCC"/>
    <property type="match status" value="1"/>
</dbReference>
<dbReference type="STRING" id="1801.BRW64_16745"/>
<keyword evidence="4" id="KW-1185">Reference proteome</keyword>
<evidence type="ECO:0000313" key="2">
    <source>
        <dbReference type="EMBL" id="PEG51805.1"/>
    </source>
</evidence>
<accession>A0A1Q4HAK3</accession>
<dbReference type="AlphaFoldDB" id="A0A1Q4HAK3"/>
<protein>
    <submittedName>
        <fullName evidence="2">SRPBCC family protein</fullName>
    </submittedName>
</protein>
<dbReference type="InterPro" id="IPR019587">
    <property type="entry name" value="Polyketide_cyclase/dehydratase"/>
</dbReference>
<dbReference type="Gene3D" id="3.30.530.20">
    <property type="match status" value="1"/>
</dbReference>
<reference evidence="1 3" key="1">
    <citation type="submission" date="2016-09" db="EMBL/GenBank/DDBJ databases">
        <title>genome sequences of unsequenced Mycobacteria.</title>
        <authorList>
            <person name="Greninger A.L."/>
            <person name="Jerome K.R."/>
            <person name="Mcnair B."/>
            <person name="Wallis C."/>
            <person name="Fang F."/>
        </authorList>
    </citation>
    <scope>NUCLEOTIDE SEQUENCE [LARGE SCALE GENOMIC DNA]</scope>
    <source>
        <strain evidence="1 3">BM1</strain>
    </source>
</reference>
<dbReference type="Proteomes" id="UP000191039">
    <property type="component" value="Unassembled WGS sequence"/>
</dbReference>
<evidence type="ECO:0000313" key="4">
    <source>
        <dbReference type="Proteomes" id="UP000220340"/>
    </source>
</evidence>
<evidence type="ECO:0000313" key="3">
    <source>
        <dbReference type="Proteomes" id="UP000191039"/>
    </source>
</evidence>